<gene>
    <name evidence="1" type="ORF">JY572_21720</name>
</gene>
<accession>A0ABX7MXH5</accession>
<evidence type="ECO:0000313" key="2">
    <source>
        <dbReference type="Proteomes" id="UP000663090"/>
    </source>
</evidence>
<dbReference type="EMBL" id="CP071091">
    <property type="protein sequence ID" value="QSQ11043.1"/>
    <property type="molecule type" value="Genomic_DNA"/>
</dbReference>
<dbReference type="RefSeq" id="WP_206712803.1">
    <property type="nucleotide sequence ID" value="NZ_CP071091.1"/>
</dbReference>
<reference evidence="1 2" key="1">
    <citation type="submission" date="2021-02" db="EMBL/GenBank/DDBJ databases">
        <title>De Novo genome assembly of isolated myxobacteria.</title>
        <authorList>
            <person name="Stevens D.C."/>
        </authorList>
    </citation>
    <scope>NUCLEOTIDE SEQUENCE [LARGE SCALE GENOMIC DNA]</scope>
    <source>
        <strain evidence="1 2">SCHIC003</strain>
    </source>
</reference>
<organism evidence="1 2">
    <name type="scientific">Myxococcus landrumensis</name>
    <dbReference type="NCBI Taxonomy" id="2813577"/>
    <lineage>
        <taxon>Bacteria</taxon>
        <taxon>Pseudomonadati</taxon>
        <taxon>Myxococcota</taxon>
        <taxon>Myxococcia</taxon>
        <taxon>Myxococcales</taxon>
        <taxon>Cystobacterineae</taxon>
        <taxon>Myxococcaceae</taxon>
        <taxon>Myxococcus</taxon>
    </lineage>
</organism>
<evidence type="ECO:0008006" key="3">
    <source>
        <dbReference type="Google" id="ProtNLM"/>
    </source>
</evidence>
<evidence type="ECO:0000313" key="1">
    <source>
        <dbReference type="EMBL" id="QSQ11043.1"/>
    </source>
</evidence>
<protein>
    <recommendedName>
        <fullName evidence="3">Immunity protein 52 domain-containing protein</fullName>
    </recommendedName>
</protein>
<sequence length="254" mass="29118">MREMDKFVDYCARADPEFSRRVIGADEHDILQVETAAGQSLAPEHRAFLTRMGRTPPNCFGEFLRDVEFGVEATLRFYADPPVPAPSDAFYVWTLDIYNEMFLSSAVRDGARPLVLFSWSVDAETGKFTSESRSEHVVANSLLQYFYQEAVLRIRAPSLPHYAQFGARRETQSMDKTEHQEHVTHFKSVAEKLGFQPVPYVDTAPIFYERADAVLLFFPEKLARDSIYLHAQESREFAKLCEVVSDNLEVSRWS</sequence>
<dbReference type="Proteomes" id="UP000663090">
    <property type="component" value="Chromosome"/>
</dbReference>
<name>A0ABX7MXH5_9BACT</name>
<keyword evidence="2" id="KW-1185">Reference proteome</keyword>
<proteinExistence type="predicted"/>